<evidence type="ECO:0000256" key="3">
    <source>
        <dbReference type="ARBA" id="ARBA00022475"/>
    </source>
</evidence>
<dbReference type="SUPFAM" id="SSF50182">
    <property type="entry name" value="Sm-like ribonucleoproteins"/>
    <property type="match status" value="1"/>
</dbReference>
<dbReference type="EMBL" id="JAYGHX010000005">
    <property type="protein sequence ID" value="MEA5391487.1"/>
    <property type="molecule type" value="Genomic_DNA"/>
</dbReference>
<feature type="transmembrane region" description="Helical" evidence="7">
    <location>
        <begin position="258"/>
        <end position="287"/>
    </location>
</feature>
<dbReference type="Pfam" id="PF00924">
    <property type="entry name" value="MS_channel_2nd"/>
    <property type="match status" value="1"/>
</dbReference>
<dbReference type="PANTHER" id="PTHR30221:SF18">
    <property type="entry name" value="SLL0590 PROTEIN"/>
    <property type="match status" value="1"/>
</dbReference>
<dbReference type="InterPro" id="IPR045275">
    <property type="entry name" value="MscS_archaea/bacteria_type"/>
</dbReference>
<dbReference type="PANTHER" id="PTHR30221">
    <property type="entry name" value="SMALL-CONDUCTANCE MECHANOSENSITIVE CHANNEL"/>
    <property type="match status" value="1"/>
</dbReference>
<evidence type="ECO:0000256" key="1">
    <source>
        <dbReference type="ARBA" id="ARBA00004651"/>
    </source>
</evidence>
<feature type="domain" description="Mechanosensitive ion channel MscS C-terminal" evidence="9">
    <location>
        <begin position="437"/>
        <end position="518"/>
    </location>
</feature>
<reference evidence="10 11" key="1">
    <citation type="submission" date="2023-12" db="EMBL/GenBank/DDBJ databases">
        <title>Baltic Sea Cyanobacteria.</title>
        <authorList>
            <person name="Delbaje E."/>
            <person name="Fewer D.P."/>
            <person name="Shishido T.K."/>
        </authorList>
    </citation>
    <scope>NUCLEOTIDE SEQUENCE [LARGE SCALE GENOMIC DNA]</scope>
    <source>
        <strain evidence="10 11">UHCC 0139</strain>
    </source>
</reference>
<dbReference type="InterPro" id="IPR010920">
    <property type="entry name" value="LSM_dom_sf"/>
</dbReference>
<gene>
    <name evidence="10" type="ORF">VB738_09470</name>
</gene>
<evidence type="ECO:0000313" key="11">
    <source>
        <dbReference type="Proteomes" id="UP001304461"/>
    </source>
</evidence>
<protein>
    <submittedName>
        <fullName evidence="10">Mechanosensitive ion channel domain-containing protein</fullName>
    </submittedName>
</protein>
<comment type="similarity">
    <text evidence="2">Belongs to the MscS (TC 1.A.23) family.</text>
</comment>
<evidence type="ECO:0000256" key="2">
    <source>
        <dbReference type="ARBA" id="ARBA00008017"/>
    </source>
</evidence>
<feature type="transmembrane region" description="Helical" evidence="7">
    <location>
        <begin position="308"/>
        <end position="332"/>
    </location>
</feature>
<feature type="transmembrane region" description="Helical" evidence="7">
    <location>
        <begin position="149"/>
        <end position="168"/>
    </location>
</feature>
<feature type="transmembrane region" description="Helical" evidence="7">
    <location>
        <begin position="344"/>
        <end position="370"/>
    </location>
</feature>
<organism evidence="10 11">
    <name type="scientific">Cyanobium gracile UHCC 0139</name>
    <dbReference type="NCBI Taxonomy" id="3110308"/>
    <lineage>
        <taxon>Bacteria</taxon>
        <taxon>Bacillati</taxon>
        <taxon>Cyanobacteriota</taxon>
        <taxon>Cyanophyceae</taxon>
        <taxon>Synechococcales</taxon>
        <taxon>Prochlorococcaceae</taxon>
        <taxon>Cyanobium</taxon>
    </lineage>
</organism>
<keyword evidence="11" id="KW-1185">Reference proteome</keyword>
<keyword evidence="5 7" id="KW-1133">Transmembrane helix</keyword>
<dbReference type="Proteomes" id="UP001304461">
    <property type="component" value="Unassembled WGS sequence"/>
</dbReference>
<dbReference type="RefSeq" id="WP_323305519.1">
    <property type="nucleotide sequence ID" value="NZ_JAYGHX010000005.1"/>
</dbReference>
<evidence type="ECO:0000313" key="10">
    <source>
        <dbReference type="EMBL" id="MEA5391487.1"/>
    </source>
</evidence>
<evidence type="ECO:0000256" key="7">
    <source>
        <dbReference type="SAM" id="Phobius"/>
    </source>
</evidence>
<keyword evidence="6 7" id="KW-0472">Membrane</keyword>
<sequence>MALLLALGLGLGLDPARPALSVEDATPAESRQGCAVKPAFIGLDGRRYLEIRRAPAAQQVDDYVRRGNARLLVLAQDRSFDPNQLVVKEEPPFSLVGFREPDGRFTAEMAVGDRAAACFGVTRQQLALRYRDGLRRAITSYRGTHTFSAWMQGTALAALVLGIYILWLRGQGILNERIRQQIAQRQRFVLQRLSRLGLSGFVEPDQVRDGMQRLRQLVHWSLILLISYLLIPLLLGLFPPTQGIAEGLRGQIRDLLLSFLGGVVQAIPNLLSIAVILAITILVIRASNSWFQTVDRGRVRIPGFYQEWALPTARLVAILLSMAGLAAAFPYIPGSDSKVFQGAGLFIGALAALGSSAVASNIISGLMLIYTRAFREGDRVEINGVVGVVQDRALLVTRLQTPRNELVSIPNASVIGASVVNFSFSRREIRQPVALATTITIGYDVPWRQVHALMLAAAVSVAGITDEIEPFVLQTSLNDFHISYELTAFVRDPSTYRQTLSELLAALQDQFAAADVEILSPGYHAIRNGNRSTVPKTT</sequence>
<dbReference type="InterPro" id="IPR023408">
    <property type="entry name" value="MscS_beta-dom_sf"/>
</dbReference>
<evidence type="ECO:0000259" key="9">
    <source>
        <dbReference type="Pfam" id="PF21082"/>
    </source>
</evidence>
<evidence type="ECO:0000256" key="6">
    <source>
        <dbReference type="ARBA" id="ARBA00023136"/>
    </source>
</evidence>
<name>A0ABU5RUM7_9CYAN</name>
<comment type="caution">
    <text evidence="10">The sequence shown here is derived from an EMBL/GenBank/DDBJ whole genome shotgun (WGS) entry which is preliminary data.</text>
</comment>
<dbReference type="Gene3D" id="3.30.70.100">
    <property type="match status" value="1"/>
</dbReference>
<dbReference type="Gene3D" id="2.30.30.60">
    <property type="match status" value="1"/>
</dbReference>
<proteinExistence type="inferred from homology"/>
<dbReference type="InterPro" id="IPR006685">
    <property type="entry name" value="MscS_channel_2nd"/>
</dbReference>
<dbReference type="InterPro" id="IPR011066">
    <property type="entry name" value="MscS_channel_C_sf"/>
</dbReference>
<evidence type="ECO:0000256" key="5">
    <source>
        <dbReference type="ARBA" id="ARBA00022989"/>
    </source>
</evidence>
<accession>A0ABU5RUM7</accession>
<keyword evidence="4 7" id="KW-0812">Transmembrane</keyword>
<evidence type="ECO:0000259" key="8">
    <source>
        <dbReference type="Pfam" id="PF00924"/>
    </source>
</evidence>
<dbReference type="InterPro" id="IPR049278">
    <property type="entry name" value="MS_channel_C"/>
</dbReference>
<evidence type="ECO:0000256" key="4">
    <source>
        <dbReference type="ARBA" id="ARBA00022692"/>
    </source>
</evidence>
<feature type="transmembrane region" description="Helical" evidence="7">
    <location>
        <begin position="217"/>
        <end position="238"/>
    </location>
</feature>
<keyword evidence="3" id="KW-1003">Cell membrane</keyword>
<feature type="domain" description="Mechanosensitive ion channel MscS" evidence="8">
    <location>
        <begin position="358"/>
        <end position="423"/>
    </location>
</feature>
<dbReference type="Pfam" id="PF21082">
    <property type="entry name" value="MS_channel_3rd"/>
    <property type="match status" value="1"/>
</dbReference>
<comment type="subcellular location">
    <subcellularLocation>
        <location evidence="1">Cell membrane</location>
        <topology evidence="1">Multi-pass membrane protein</topology>
    </subcellularLocation>
</comment>
<dbReference type="SUPFAM" id="SSF82689">
    <property type="entry name" value="Mechanosensitive channel protein MscS (YggB), C-terminal domain"/>
    <property type="match status" value="1"/>
</dbReference>